<dbReference type="EMBL" id="LAZR01015593">
    <property type="protein sequence ID" value="KKM08243.1"/>
    <property type="molecule type" value="Genomic_DNA"/>
</dbReference>
<name>A0A0F9KAR7_9ZZZZ</name>
<evidence type="ECO:0000313" key="1">
    <source>
        <dbReference type="EMBL" id="KKM08243.1"/>
    </source>
</evidence>
<reference evidence="1" key="1">
    <citation type="journal article" date="2015" name="Nature">
        <title>Complex archaea that bridge the gap between prokaryotes and eukaryotes.</title>
        <authorList>
            <person name="Spang A."/>
            <person name="Saw J.H."/>
            <person name="Jorgensen S.L."/>
            <person name="Zaremba-Niedzwiedzka K."/>
            <person name="Martijn J."/>
            <person name="Lind A.E."/>
            <person name="van Eijk R."/>
            <person name="Schleper C."/>
            <person name="Guy L."/>
            <person name="Ettema T.J."/>
        </authorList>
    </citation>
    <scope>NUCLEOTIDE SEQUENCE</scope>
</reference>
<protein>
    <submittedName>
        <fullName evidence="1">Uncharacterized protein</fullName>
    </submittedName>
</protein>
<accession>A0A0F9KAR7</accession>
<organism evidence="1">
    <name type="scientific">marine sediment metagenome</name>
    <dbReference type="NCBI Taxonomy" id="412755"/>
    <lineage>
        <taxon>unclassified sequences</taxon>
        <taxon>metagenomes</taxon>
        <taxon>ecological metagenomes</taxon>
    </lineage>
</organism>
<gene>
    <name evidence="1" type="ORF">LCGC14_1725830</name>
</gene>
<comment type="caution">
    <text evidence="1">The sequence shown here is derived from an EMBL/GenBank/DDBJ whole genome shotgun (WGS) entry which is preliminary data.</text>
</comment>
<proteinExistence type="predicted"/>
<sequence length="74" mass="8352">MADIYTRFSHEEYKAFEEACREFSETTHTSVDGYYHKSIRLPVGGLIFEFHGPIVKAAEGELEDSGPDPDLRAS</sequence>
<dbReference type="AlphaFoldDB" id="A0A0F9KAR7"/>